<feature type="region of interest" description="Disordered" evidence="2">
    <location>
        <begin position="340"/>
        <end position="372"/>
    </location>
</feature>
<accession>A0A344L2T6</accession>
<evidence type="ECO:0000256" key="1">
    <source>
        <dbReference type="ARBA" id="ARBA00022801"/>
    </source>
</evidence>
<dbReference type="SUPFAM" id="SSF49785">
    <property type="entry name" value="Galactose-binding domain-like"/>
    <property type="match status" value="1"/>
</dbReference>
<evidence type="ECO:0000256" key="3">
    <source>
        <dbReference type="SAM" id="SignalP"/>
    </source>
</evidence>
<evidence type="ECO:0000313" key="5">
    <source>
        <dbReference type="EMBL" id="AXB42360.1"/>
    </source>
</evidence>
<protein>
    <submittedName>
        <fullName evidence="5">Hydrolase</fullName>
    </submittedName>
</protein>
<feature type="chain" id="PRO_5016749527" evidence="3">
    <location>
        <begin position="25"/>
        <end position="497"/>
    </location>
</feature>
<dbReference type="PANTHER" id="PTHR43056">
    <property type="entry name" value="PEPTIDASE S9 PROLYL OLIGOPEPTIDASE"/>
    <property type="match status" value="1"/>
</dbReference>
<dbReference type="Gene3D" id="2.60.120.260">
    <property type="entry name" value="Galactose-binding domain-like"/>
    <property type="match status" value="1"/>
</dbReference>
<keyword evidence="3" id="KW-0732">Signal</keyword>
<dbReference type="Gene3D" id="3.40.50.1820">
    <property type="entry name" value="alpha/beta hydrolase"/>
    <property type="match status" value="2"/>
</dbReference>
<dbReference type="Pfam" id="PF08530">
    <property type="entry name" value="PepX_C"/>
    <property type="match status" value="1"/>
</dbReference>
<dbReference type="Proteomes" id="UP000250434">
    <property type="component" value="Chromosome"/>
</dbReference>
<reference evidence="5 6" key="1">
    <citation type="submission" date="2016-04" db="EMBL/GenBank/DDBJ databases">
        <title>Complete genome sequence and analysis of deep-sea sediment isolate, Amycolatopsis sp. WP1.</title>
        <authorList>
            <person name="Wang H."/>
            <person name="Chen S."/>
            <person name="Wu Q."/>
        </authorList>
    </citation>
    <scope>NUCLEOTIDE SEQUENCE [LARGE SCALE GENOMIC DNA]</scope>
    <source>
        <strain evidence="5 6">WP1</strain>
    </source>
</reference>
<dbReference type="SMART" id="SM00939">
    <property type="entry name" value="PepX_C"/>
    <property type="match status" value="1"/>
</dbReference>
<dbReference type="InterPro" id="IPR013736">
    <property type="entry name" value="Xaa-Pro_dipept_C"/>
</dbReference>
<dbReference type="InterPro" id="IPR000383">
    <property type="entry name" value="Xaa-Pro-like_dom"/>
</dbReference>
<dbReference type="OrthoDB" id="5240615at2"/>
<evidence type="ECO:0000256" key="2">
    <source>
        <dbReference type="SAM" id="MobiDB-lite"/>
    </source>
</evidence>
<evidence type="ECO:0000259" key="4">
    <source>
        <dbReference type="SMART" id="SM00939"/>
    </source>
</evidence>
<dbReference type="KEGG" id="aab:A4R43_07325"/>
<dbReference type="RefSeq" id="WP_113691633.1">
    <property type="nucleotide sequence ID" value="NZ_CP015163.1"/>
</dbReference>
<sequence>MKRLLVLMATIVAAGSLCAAPAGAARSFFGYERPAVHEVHSEALPVPLRDGGHLACRLHRPADAAGKPVSGRFPGIVYDFNAYDNLDQLAAESAYFVRRGYNVLSCNARGSGASPGRIDPFSAQEQADNHDVIEWLAARPWSTGRIGQLGVSYGAHAALLVATSKPPHLETIIPVNGISDWYENTIYRGGIYSARIRDWQRQVAPDTLRTYAEHPYYDDFWRERSVKDRWSELDIPVLEINGWRDRYRGGMVENFQARRENVWLVSGPWEHGLPAGQPAGIGPGEYLAWFDRWLGGRRAPLPPAKVTSHGTPDEGWRAFSDWPPAEADRTRFALTTAGELARSPGAPGTREYRVNTETTPAEPGEKLTFGTPPLRRDLVLAGRPKAEIEASVTASDGNLAAVLEDVAPDGSTTRVSAGWLKLSHRHGHTAPAPVHSGQWYRTTVDLWPVHHRLAAGHTLRLTVASDDYPEIDSDAPAGSVALRLGAGGSALTVDVLR</sequence>
<dbReference type="SUPFAM" id="SSF53474">
    <property type="entry name" value="alpha/beta-Hydrolases"/>
    <property type="match status" value="1"/>
</dbReference>
<dbReference type="EMBL" id="CP015163">
    <property type="protein sequence ID" value="AXB42360.1"/>
    <property type="molecule type" value="Genomic_DNA"/>
</dbReference>
<feature type="domain" description="Xaa-Pro dipeptidyl-peptidase C-terminal" evidence="4">
    <location>
        <begin position="287"/>
        <end position="492"/>
    </location>
</feature>
<gene>
    <name evidence="5" type="ORF">A4R43_07325</name>
</gene>
<dbReference type="AlphaFoldDB" id="A0A344L2T6"/>
<dbReference type="GO" id="GO:0008239">
    <property type="term" value="F:dipeptidyl-peptidase activity"/>
    <property type="evidence" value="ECO:0007669"/>
    <property type="project" value="InterPro"/>
</dbReference>
<dbReference type="NCBIfam" id="TIGR00976">
    <property type="entry name" value="CocE_NonD"/>
    <property type="match status" value="1"/>
</dbReference>
<organism evidence="5 6">
    <name type="scientific">Amycolatopsis albispora</name>
    <dbReference type="NCBI Taxonomy" id="1804986"/>
    <lineage>
        <taxon>Bacteria</taxon>
        <taxon>Bacillati</taxon>
        <taxon>Actinomycetota</taxon>
        <taxon>Actinomycetes</taxon>
        <taxon>Pseudonocardiales</taxon>
        <taxon>Pseudonocardiaceae</taxon>
        <taxon>Amycolatopsis</taxon>
    </lineage>
</organism>
<dbReference type="PANTHER" id="PTHR43056:SF10">
    <property type="entry name" value="COCE_NOND FAMILY, PUTATIVE (AFU_ORTHOLOGUE AFUA_7G00600)-RELATED"/>
    <property type="match status" value="1"/>
</dbReference>
<name>A0A344L2T6_9PSEU</name>
<keyword evidence="1 5" id="KW-0378">Hydrolase</keyword>
<dbReference type="InterPro" id="IPR050585">
    <property type="entry name" value="Xaa-Pro_dipeptidyl-ppase/CocE"/>
</dbReference>
<evidence type="ECO:0000313" key="6">
    <source>
        <dbReference type="Proteomes" id="UP000250434"/>
    </source>
</evidence>
<dbReference type="InterPro" id="IPR005674">
    <property type="entry name" value="CocE/Ser_esterase"/>
</dbReference>
<feature type="signal peptide" evidence="3">
    <location>
        <begin position="1"/>
        <end position="24"/>
    </location>
</feature>
<keyword evidence="6" id="KW-1185">Reference proteome</keyword>
<dbReference type="InterPro" id="IPR008979">
    <property type="entry name" value="Galactose-bd-like_sf"/>
</dbReference>
<proteinExistence type="predicted"/>
<dbReference type="InterPro" id="IPR029058">
    <property type="entry name" value="AB_hydrolase_fold"/>
</dbReference>
<dbReference type="Pfam" id="PF02129">
    <property type="entry name" value="Peptidase_S15"/>
    <property type="match status" value="2"/>
</dbReference>